<evidence type="ECO:0000256" key="1">
    <source>
        <dbReference type="SAM" id="Coils"/>
    </source>
</evidence>
<dbReference type="RefSeq" id="WP_283475433.1">
    <property type="nucleotide sequence ID" value="NZ_CP114511.1"/>
</dbReference>
<reference evidence="2 3" key="1">
    <citation type="submission" date="2022-12" db="EMBL/GenBank/DDBJ databases">
        <title>Assessment of beneficial effects and identification of host adaptation-associated genes of Ligilactobacillus salivarius isolated from Meles meles.</title>
        <authorList>
            <person name="Wang Y."/>
        </authorList>
    </citation>
    <scope>NUCLEOTIDE SEQUENCE [LARGE SCALE GENOMIC DNA]</scope>
    <source>
        <strain evidence="2 3">S35</strain>
        <plasmid evidence="2 3">unnamed2</plasmid>
    </source>
</reference>
<feature type="coiled-coil region" evidence="1">
    <location>
        <begin position="99"/>
        <end position="126"/>
    </location>
</feature>
<dbReference type="Proteomes" id="UP001224533">
    <property type="component" value="Plasmid unnamed2"/>
</dbReference>
<proteinExistence type="predicted"/>
<organism evidence="2 3">
    <name type="scientific">Ligilactobacillus salivarius</name>
    <dbReference type="NCBI Taxonomy" id="1624"/>
    <lineage>
        <taxon>Bacteria</taxon>
        <taxon>Bacillati</taxon>
        <taxon>Bacillota</taxon>
        <taxon>Bacilli</taxon>
        <taxon>Lactobacillales</taxon>
        <taxon>Lactobacillaceae</taxon>
        <taxon>Ligilactobacillus</taxon>
    </lineage>
</organism>
<dbReference type="EMBL" id="CP114511">
    <property type="protein sequence ID" value="WHS18912.1"/>
    <property type="molecule type" value="Genomic_DNA"/>
</dbReference>
<name>A0ABD7YY28_9LACO</name>
<evidence type="ECO:0000313" key="2">
    <source>
        <dbReference type="EMBL" id="WHS18912.1"/>
    </source>
</evidence>
<geneLocation type="plasmid" evidence="2 3">
    <name>unnamed2</name>
</geneLocation>
<keyword evidence="1" id="KW-0175">Coiled coil</keyword>
<sequence>MLEVTLHLYKNGICEKDISYKKGDIGSDDFLSLLGLEGHVDIAISIYDDGDIEISDISGRVGGDDEIAITDGYIEDNDIKLVVSLSKKDIFDNEYQEDINKAFTALKELKNMLKETVEKVEREEFIYG</sequence>
<keyword evidence="2" id="KW-0614">Plasmid</keyword>
<protein>
    <submittedName>
        <fullName evidence="2">Uncharacterized protein</fullName>
    </submittedName>
</protein>
<accession>A0ABD7YY28</accession>
<dbReference type="AlphaFoldDB" id="A0ABD7YY28"/>
<gene>
    <name evidence="2" type="ORF">O2U02_10910</name>
</gene>
<evidence type="ECO:0000313" key="3">
    <source>
        <dbReference type="Proteomes" id="UP001224533"/>
    </source>
</evidence>